<evidence type="ECO:0000259" key="6">
    <source>
        <dbReference type="PROSITE" id="PS51007"/>
    </source>
</evidence>
<dbReference type="Gene3D" id="1.10.760.10">
    <property type="entry name" value="Cytochrome c-like domain"/>
    <property type="match status" value="1"/>
</dbReference>
<proteinExistence type="predicted"/>
<evidence type="ECO:0000256" key="2">
    <source>
        <dbReference type="ARBA" id="ARBA00022723"/>
    </source>
</evidence>
<keyword evidence="3 4" id="KW-0408">Iron</keyword>
<dbReference type="InterPro" id="IPR036909">
    <property type="entry name" value="Cyt_c-like_dom_sf"/>
</dbReference>
<evidence type="ECO:0000256" key="4">
    <source>
        <dbReference type="PROSITE-ProRule" id="PRU00433"/>
    </source>
</evidence>
<comment type="caution">
    <text evidence="7">The sequence shown here is derived from an EMBL/GenBank/DDBJ whole genome shotgun (WGS) entry which is preliminary data.</text>
</comment>
<dbReference type="EMBL" id="JBHRSK010000023">
    <property type="protein sequence ID" value="MFC2970486.1"/>
    <property type="molecule type" value="Genomic_DNA"/>
</dbReference>
<reference evidence="8" key="1">
    <citation type="journal article" date="2019" name="Int. J. Syst. Evol. Microbiol.">
        <title>The Global Catalogue of Microorganisms (GCM) 10K type strain sequencing project: providing services to taxonomists for standard genome sequencing and annotation.</title>
        <authorList>
            <consortium name="The Broad Institute Genomics Platform"/>
            <consortium name="The Broad Institute Genome Sequencing Center for Infectious Disease"/>
            <person name="Wu L."/>
            <person name="Ma J."/>
        </authorList>
    </citation>
    <scope>NUCLEOTIDE SEQUENCE [LARGE SCALE GENOMIC DNA]</scope>
    <source>
        <strain evidence="8">KCTC 62192</strain>
    </source>
</reference>
<gene>
    <name evidence="7" type="ORF">ACFOES_20505</name>
</gene>
<keyword evidence="1 4" id="KW-0349">Heme</keyword>
<sequence>MTKTYVSLLAAGLVAAAGMAWAGDPMTIGQVEFNNSCAQCHGPTGMGDGPMAGVLKNGAPDLTGMQAANGGVFPVAQIYKMISGQGLSGAHGSDEMPAWGFRYSIEAPSQLGPYYSKADEQALVEGRILALVEYIASLQKN</sequence>
<dbReference type="InterPro" id="IPR009056">
    <property type="entry name" value="Cyt_c-like_dom"/>
</dbReference>
<evidence type="ECO:0000256" key="3">
    <source>
        <dbReference type="ARBA" id="ARBA00023004"/>
    </source>
</evidence>
<evidence type="ECO:0000256" key="5">
    <source>
        <dbReference type="SAM" id="SignalP"/>
    </source>
</evidence>
<feature type="signal peptide" evidence="5">
    <location>
        <begin position="1"/>
        <end position="22"/>
    </location>
</feature>
<name>A0ABV7AM41_9RHOB</name>
<keyword evidence="8" id="KW-1185">Reference proteome</keyword>
<dbReference type="RefSeq" id="WP_377835500.1">
    <property type="nucleotide sequence ID" value="NZ_JBHRSK010000023.1"/>
</dbReference>
<protein>
    <submittedName>
        <fullName evidence="7">C-type cytochrome</fullName>
    </submittedName>
</protein>
<keyword evidence="5" id="KW-0732">Signal</keyword>
<dbReference type="Proteomes" id="UP001595443">
    <property type="component" value="Unassembled WGS sequence"/>
</dbReference>
<organism evidence="7 8">
    <name type="scientific">Acidimangrovimonas pyrenivorans</name>
    <dbReference type="NCBI Taxonomy" id="2030798"/>
    <lineage>
        <taxon>Bacteria</taxon>
        <taxon>Pseudomonadati</taxon>
        <taxon>Pseudomonadota</taxon>
        <taxon>Alphaproteobacteria</taxon>
        <taxon>Rhodobacterales</taxon>
        <taxon>Paracoccaceae</taxon>
        <taxon>Acidimangrovimonas</taxon>
    </lineage>
</organism>
<evidence type="ECO:0000313" key="8">
    <source>
        <dbReference type="Proteomes" id="UP001595443"/>
    </source>
</evidence>
<dbReference type="PROSITE" id="PS51007">
    <property type="entry name" value="CYTC"/>
    <property type="match status" value="1"/>
</dbReference>
<feature type="chain" id="PRO_5045926602" evidence="5">
    <location>
        <begin position="23"/>
        <end position="141"/>
    </location>
</feature>
<dbReference type="SUPFAM" id="SSF46626">
    <property type="entry name" value="Cytochrome c"/>
    <property type="match status" value="1"/>
</dbReference>
<feature type="domain" description="Cytochrome c" evidence="6">
    <location>
        <begin position="24"/>
        <end position="139"/>
    </location>
</feature>
<keyword evidence="2 4" id="KW-0479">Metal-binding</keyword>
<evidence type="ECO:0000256" key="1">
    <source>
        <dbReference type="ARBA" id="ARBA00022617"/>
    </source>
</evidence>
<evidence type="ECO:0000313" key="7">
    <source>
        <dbReference type="EMBL" id="MFC2970486.1"/>
    </source>
</evidence>
<dbReference type="Pfam" id="PF00034">
    <property type="entry name" value="Cytochrom_C"/>
    <property type="match status" value="1"/>
</dbReference>
<accession>A0ABV7AM41</accession>